<organism evidence="3 4">
    <name type="scientific">Mucilaginibacter auburnensis</name>
    <dbReference type="NCBI Taxonomy" id="1457233"/>
    <lineage>
        <taxon>Bacteria</taxon>
        <taxon>Pseudomonadati</taxon>
        <taxon>Bacteroidota</taxon>
        <taxon>Sphingobacteriia</taxon>
        <taxon>Sphingobacteriales</taxon>
        <taxon>Sphingobacteriaceae</taxon>
        <taxon>Mucilaginibacter</taxon>
    </lineage>
</organism>
<evidence type="ECO:0000256" key="2">
    <source>
        <dbReference type="SAM" id="SignalP"/>
    </source>
</evidence>
<dbReference type="PROSITE" id="PS50005">
    <property type="entry name" value="TPR"/>
    <property type="match status" value="1"/>
</dbReference>
<keyword evidence="1" id="KW-0802">TPR repeat</keyword>
<comment type="caution">
    <text evidence="3">The sequence shown here is derived from an EMBL/GenBank/DDBJ whole genome shotgun (WGS) entry which is preliminary data.</text>
</comment>
<feature type="signal peptide" evidence="2">
    <location>
        <begin position="1"/>
        <end position="21"/>
    </location>
</feature>
<feature type="chain" id="PRO_5014163737" evidence="2">
    <location>
        <begin position="22"/>
        <end position="494"/>
    </location>
</feature>
<protein>
    <submittedName>
        <fullName evidence="3">Tetratricopeptide repeat protein</fullName>
    </submittedName>
</protein>
<evidence type="ECO:0000313" key="4">
    <source>
        <dbReference type="Proteomes" id="UP000242687"/>
    </source>
</evidence>
<dbReference type="EMBL" id="PGFJ01000002">
    <property type="protein sequence ID" value="PJJ80107.1"/>
    <property type="molecule type" value="Genomic_DNA"/>
</dbReference>
<dbReference type="SUPFAM" id="SSF48452">
    <property type="entry name" value="TPR-like"/>
    <property type="match status" value="1"/>
</dbReference>
<dbReference type="InterPro" id="IPR019734">
    <property type="entry name" value="TPR_rpt"/>
</dbReference>
<gene>
    <name evidence="3" type="ORF">CLV57_3251</name>
</gene>
<keyword evidence="4" id="KW-1185">Reference proteome</keyword>
<dbReference type="AlphaFoldDB" id="A0A2H9VP59"/>
<evidence type="ECO:0000313" key="3">
    <source>
        <dbReference type="EMBL" id="PJJ80107.1"/>
    </source>
</evidence>
<name>A0A2H9VP59_9SPHI</name>
<dbReference type="OrthoDB" id="1466726at2"/>
<reference evidence="3 4" key="1">
    <citation type="submission" date="2017-11" db="EMBL/GenBank/DDBJ databases">
        <title>Genomic Encyclopedia of Archaeal and Bacterial Type Strains, Phase II (KMG-II): From Individual Species to Whole Genera.</title>
        <authorList>
            <person name="Goeker M."/>
        </authorList>
    </citation>
    <scope>NUCLEOTIDE SEQUENCE [LARGE SCALE GENOMIC DNA]</scope>
    <source>
        <strain evidence="3 4">DSM 28175</strain>
    </source>
</reference>
<feature type="repeat" description="TPR" evidence="1">
    <location>
        <begin position="442"/>
        <end position="475"/>
    </location>
</feature>
<keyword evidence="2" id="KW-0732">Signal</keyword>
<sequence length="494" mass="57069">MVYKYVLLFFLVLGLYQPAKADFTLDQNSSAAFKAIFELRFPEAKRLIAEEKRTNPDNGITVLLENYMDYFQLLMSSNKADYQKFKDRRSARLDALEDNDSNSPFYLFAQADVYIQWGVLKAKFGDYSSSVMDVNKGRKLLAKNNEKYPNFLPNQKSIAWVNLLFGAIPPNYKSLIGFFGMKGDLQAGLKQLRRLRGQLDGTPYSIYKDEVTFLIALTDIDILKRKDNYTELMGMAADMSDRSLLKNYLQGYISFKTAHVDAAVKYFSDAPQTSEYLDMPVVTYWLANAKLCRMDRDADKYFLKFISENRGDQFIKEAYLKVAYCALFKKDMDDYKSYLNMVRTKGSTADEKDKEALKEANDAMPDEDMLRARFYFDGGYYDKALAMLKGKSFNELKIVRDKTEYYYRFGRTYDALENDTAALANYLRAINMGKTTSYYYAANAALLSGLIYEQKRDLKKAEEFFRLALSMKNHEYQNSIDNQAKDGLTRIKAD</sequence>
<accession>A0A2H9VP59</accession>
<proteinExistence type="predicted"/>
<dbReference type="Gene3D" id="1.25.40.10">
    <property type="entry name" value="Tetratricopeptide repeat domain"/>
    <property type="match status" value="2"/>
</dbReference>
<dbReference type="Proteomes" id="UP000242687">
    <property type="component" value="Unassembled WGS sequence"/>
</dbReference>
<dbReference type="SMART" id="SM00028">
    <property type="entry name" value="TPR"/>
    <property type="match status" value="3"/>
</dbReference>
<dbReference type="InterPro" id="IPR011990">
    <property type="entry name" value="TPR-like_helical_dom_sf"/>
</dbReference>
<evidence type="ECO:0000256" key="1">
    <source>
        <dbReference type="PROSITE-ProRule" id="PRU00339"/>
    </source>
</evidence>
<dbReference type="RefSeq" id="WP_100342402.1">
    <property type="nucleotide sequence ID" value="NZ_PGFJ01000002.1"/>
</dbReference>